<comment type="subcellular location">
    <subcellularLocation>
        <location evidence="1">Membrane</location>
        <topology evidence="1">Multi-pass membrane protein</topology>
    </subcellularLocation>
</comment>
<feature type="transmembrane region" description="Helical" evidence="5">
    <location>
        <begin position="21"/>
        <end position="39"/>
    </location>
</feature>
<evidence type="ECO:0000256" key="4">
    <source>
        <dbReference type="ARBA" id="ARBA00023136"/>
    </source>
</evidence>
<dbReference type="GO" id="GO:0016020">
    <property type="term" value="C:membrane"/>
    <property type="evidence" value="ECO:0007669"/>
    <property type="project" value="UniProtKB-SubCell"/>
</dbReference>
<dbReference type="AlphaFoldDB" id="A0A0F7IDI4"/>
<evidence type="ECO:0000313" key="8">
    <source>
        <dbReference type="Proteomes" id="UP000034723"/>
    </source>
</evidence>
<dbReference type="Proteomes" id="UP000034723">
    <property type="component" value="Chromosome"/>
</dbReference>
<dbReference type="EMBL" id="CP011267">
    <property type="protein sequence ID" value="AKG91495.1"/>
    <property type="molecule type" value="Genomic_DNA"/>
</dbReference>
<evidence type="ECO:0000259" key="6">
    <source>
        <dbReference type="Pfam" id="PF04893"/>
    </source>
</evidence>
<feature type="transmembrane region" description="Helical" evidence="5">
    <location>
        <begin position="59"/>
        <end position="89"/>
    </location>
</feature>
<dbReference type="RefSeq" id="WP_048095306.1">
    <property type="nucleotide sequence ID" value="NZ_CP011267.1"/>
</dbReference>
<sequence length="214" mass="23358">MIEVLSNPKKFFENLDSFGMKVPLLVIFVMAIPSAVIQYEVLKAIKPLLPPEMSQLGDVLPLIGIFSIIPTYIIMLILFLIISGVIHLISGAFGGEGEFRKTATVVGYGLIPYAIVSYIQMAISIYSLSQAGEFASIQEFIAYMTDWNRIASSAIISAAGIVWSIAIWSHGIAIVRKIEFRKALISSAIPALLYLAYTIYTLYSLPNVGSMGGI</sequence>
<dbReference type="HOGENOM" id="CLU_111437_0_0_2"/>
<keyword evidence="2 5" id="KW-0812">Transmembrane</keyword>
<dbReference type="GeneID" id="24803767"/>
<proteinExistence type="predicted"/>
<dbReference type="InterPro" id="IPR006977">
    <property type="entry name" value="Yip1_dom"/>
</dbReference>
<reference evidence="7 8" key="1">
    <citation type="submission" date="2015-04" db="EMBL/GenBank/DDBJ databases">
        <title>The complete genome sequence of the hyperthermophilic, obligate iron-reducing archaeon Geoglobus ahangari strain 234T.</title>
        <authorList>
            <person name="Manzella M.P."/>
            <person name="Holmes D.E."/>
            <person name="Rocheleau J.M."/>
            <person name="Chung A."/>
            <person name="Reguera G."/>
            <person name="Kashefi K."/>
        </authorList>
    </citation>
    <scope>NUCLEOTIDE SEQUENCE [LARGE SCALE GENOMIC DNA]</scope>
    <source>
        <strain evidence="7 8">234</strain>
    </source>
</reference>
<evidence type="ECO:0000256" key="5">
    <source>
        <dbReference type="SAM" id="Phobius"/>
    </source>
</evidence>
<evidence type="ECO:0000256" key="3">
    <source>
        <dbReference type="ARBA" id="ARBA00022989"/>
    </source>
</evidence>
<gene>
    <name evidence="7" type="ORF">GAH_01194</name>
</gene>
<organism evidence="7 8">
    <name type="scientific">Geoglobus ahangari</name>
    <dbReference type="NCBI Taxonomy" id="113653"/>
    <lineage>
        <taxon>Archaea</taxon>
        <taxon>Methanobacteriati</taxon>
        <taxon>Methanobacteriota</taxon>
        <taxon>Archaeoglobi</taxon>
        <taxon>Archaeoglobales</taxon>
        <taxon>Archaeoglobaceae</taxon>
        <taxon>Geoglobus</taxon>
    </lineage>
</organism>
<keyword evidence="8" id="KW-1185">Reference proteome</keyword>
<feature type="transmembrane region" description="Helical" evidence="5">
    <location>
        <begin position="149"/>
        <end position="171"/>
    </location>
</feature>
<evidence type="ECO:0000256" key="2">
    <source>
        <dbReference type="ARBA" id="ARBA00022692"/>
    </source>
</evidence>
<keyword evidence="3 5" id="KW-1133">Transmembrane helix</keyword>
<name>A0A0F7IDI4_9EURY</name>
<accession>A0A0F7IDI4</accession>
<dbReference type="STRING" id="113653.GAH_01194"/>
<keyword evidence="4 5" id="KW-0472">Membrane</keyword>
<dbReference type="InParanoid" id="A0A0F7IDI4"/>
<dbReference type="KEGG" id="gah:GAH_01194"/>
<protein>
    <submittedName>
        <fullName evidence="7">Yip1 domain</fullName>
    </submittedName>
</protein>
<evidence type="ECO:0000313" key="7">
    <source>
        <dbReference type="EMBL" id="AKG91495.1"/>
    </source>
</evidence>
<feature type="transmembrane region" description="Helical" evidence="5">
    <location>
        <begin position="110"/>
        <end position="129"/>
    </location>
</feature>
<feature type="transmembrane region" description="Helical" evidence="5">
    <location>
        <begin position="183"/>
        <end position="203"/>
    </location>
</feature>
<dbReference type="Pfam" id="PF04893">
    <property type="entry name" value="Yip1"/>
    <property type="match status" value="1"/>
</dbReference>
<evidence type="ECO:0000256" key="1">
    <source>
        <dbReference type="ARBA" id="ARBA00004141"/>
    </source>
</evidence>
<feature type="domain" description="Yip1" evidence="6">
    <location>
        <begin position="2"/>
        <end position="196"/>
    </location>
</feature>